<dbReference type="Bgee" id="ENSOCUG00000033448">
    <property type="expression patterns" value="Expressed in liver and 17 other cell types or tissues"/>
</dbReference>
<dbReference type="AlphaFoldDB" id="A0A5F9C5P0"/>
<proteinExistence type="predicted"/>
<accession>A0A5F9C5P0</accession>
<reference evidence="2" key="3">
    <citation type="submission" date="2025-09" db="UniProtKB">
        <authorList>
            <consortium name="Ensembl"/>
        </authorList>
    </citation>
    <scope>IDENTIFICATION</scope>
    <source>
        <strain evidence="2">Thorbecke</strain>
    </source>
</reference>
<name>A0A5F9C5P0_RABIT</name>
<reference evidence="2 3" key="1">
    <citation type="journal article" date="2011" name="Nature">
        <title>A high-resolution map of human evolutionary constraint using 29 mammals.</title>
        <authorList>
            <person name="Lindblad-Toh K."/>
            <person name="Garber M."/>
            <person name="Zuk O."/>
            <person name="Lin M.F."/>
            <person name="Parker B.J."/>
            <person name="Washietl S."/>
            <person name="Kheradpour P."/>
            <person name="Ernst J."/>
            <person name="Jordan G."/>
            <person name="Mauceli E."/>
            <person name="Ward L.D."/>
            <person name="Lowe C.B."/>
            <person name="Holloway A.K."/>
            <person name="Clamp M."/>
            <person name="Gnerre S."/>
            <person name="Alfoldi J."/>
            <person name="Beal K."/>
            <person name="Chang J."/>
            <person name="Clawson H."/>
            <person name="Cuff J."/>
            <person name="Di Palma F."/>
            <person name="Fitzgerald S."/>
            <person name="Flicek P."/>
            <person name="Guttman M."/>
            <person name="Hubisz M.J."/>
            <person name="Jaffe D.B."/>
            <person name="Jungreis I."/>
            <person name="Kent W.J."/>
            <person name="Kostka D."/>
            <person name="Lara M."/>
            <person name="Martins A.L."/>
            <person name="Massingham T."/>
            <person name="Moltke I."/>
            <person name="Raney B.J."/>
            <person name="Rasmussen M.D."/>
            <person name="Robinson J."/>
            <person name="Stark A."/>
            <person name="Vilella A.J."/>
            <person name="Wen J."/>
            <person name="Xie X."/>
            <person name="Zody M.C."/>
            <person name="Baldwin J."/>
            <person name="Bloom T."/>
            <person name="Chin C.W."/>
            <person name="Heiman D."/>
            <person name="Nicol R."/>
            <person name="Nusbaum C."/>
            <person name="Young S."/>
            <person name="Wilkinson J."/>
            <person name="Worley K.C."/>
            <person name="Kovar C.L."/>
            <person name="Muzny D.M."/>
            <person name="Gibbs R.A."/>
            <person name="Cree A."/>
            <person name="Dihn H.H."/>
            <person name="Fowler G."/>
            <person name="Jhangiani S."/>
            <person name="Joshi V."/>
            <person name="Lee S."/>
            <person name="Lewis L.R."/>
            <person name="Nazareth L.V."/>
            <person name="Okwuonu G."/>
            <person name="Santibanez J."/>
            <person name="Warren W.C."/>
            <person name="Mardis E.R."/>
            <person name="Weinstock G.M."/>
            <person name="Wilson R.K."/>
            <person name="Delehaunty K."/>
            <person name="Dooling D."/>
            <person name="Fronik C."/>
            <person name="Fulton L."/>
            <person name="Fulton B."/>
            <person name="Graves T."/>
            <person name="Minx P."/>
            <person name="Sodergren E."/>
            <person name="Birney E."/>
            <person name="Margulies E.H."/>
            <person name="Herrero J."/>
            <person name="Green E.D."/>
            <person name="Haussler D."/>
            <person name="Siepel A."/>
            <person name="Goldman N."/>
            <person name="Pollard K.S."/>
            <person name="Pedersen J.S."/>
            <person name="Lander E.S."/>
            <person name="Kellis M."/>
        </authorList>
    </citation>
    <scope>NUCLEOTIDE SEQUENCE [LARGE SCALE GENOMIC DNA]</scope>
    <source>
        <strain evidence="2 3">Thorbecke inbred</strain>
    </source>
</reference>
<keyword evidence="3" id="KW-1185">Reference proteome</keyword>
<evidence type="ECO:0000256" key="1">
    <source>
        <dbReference type="SAM" id="MobiDB-lite"/>
    </source>
</evidence>
<reference evidence="2" key="2">
    <citation type="submission" date="2025-08" db="UniProtKB">
        <authorList>
            <consortium name="Ensembl"/>
        </authorList>
    </citation>
    <scope>IDENTIFICATION</scope>
    <source>
        <strain evidence="2">Thorbecke</strain>
    </source>
</reference>
<organism evidence="2 3">
    <name type="scientific">Oryctolagus cuniculus</name>
    <name type="common">Rabbit</name>
    <dbReference type="NCBI Taxonomy" id="9986"/>
    <lineage>
        <taxon>Eukaryota</taxon>
        <taxon>Metazoa</taxon>
        <taxon>Chordata</taxon>
        <taxon>Craniata</taxon>
        <taxon>Vertebrata</taxon>
        <taxon>Euteleostomi</taxon>
        <taxon>Mammalia</taxon>
        <taxon>Eutheria</taxon>
        <taxon>Euarchontoglires</taxon>
        <taxon>Glires</taxon>
        <taxon>Lagomorpha</taxon>
        <taxon>Leporidae</taxon>
        <taxon>Oryctolagus</taxon>
    </lineage>
</organism>
<evidence type="ECO:0000313" key="3">
    <source>
        <dbReference type="Proteomes" id="UP000001811"/>
    </source>
</evidence>
<dbReference type="Proteomes" id="UP000001811">
    <property type="component" value="Chromosome 2"/>
</dbReference>
<dbReference type="InParanoid" id="A0A5F9C5P0"/>
<evidence type="ECO:0000313" key="2">
    <source>
        <dbReference type="Ensembl" id="ENSOCUP00000029029.1"/>
    </source>
</evidence>
<sequence>MSRQPAAELRSCGRELVPRTQHRSRPGAPRRARLGFQSPRAAFPTPRTAGDALPLLQLPSSRRGAYPVCARRKRTQPLQAGLDGLDFVALQLLDMKYFISRCELALFAAFVSKKIRVVF</sequence>
<dbReference type="Ensembl" id="ENSOCUT00000041006.1">
    <property type="protein sequence ID" value="ENSOCUP00000029029.1"/>
    <property type="gene ID" value="ENSOCUG00000033448.1"/>
</dbReference>
<feature type="region of interest" description="Disordered" evidence="1">
    <location>
        <begin position="1"/>
        <end position="49"/>
    </location>
</feature>
<dbReference type="EMBL" id="AAGW02011615">
    <property type="status" value="NOT_ANNOTATED_CDS"/>
    <property type="molecule type" value="Genomic_DNA"/>
</dbReference>
<protein>
    <submittedName>
        <fullName evidence="2">Uncharacterized protein</fullName>
    </submittedName>
</protein>
<feature type="compositionally biased region" description="Basic residues" evidence="1">
    <location>
        <begin position="20"/>
        <end position="33"/>
    </location>
</feature>